<keyword evidence="1" id="KW-0547">Nucleotide-binding</keyword>
<dbReference type="GO" id="GO:0016887">
    <property type="term" value="F:ATP hydrolysis activity"/>
    <property type="evidence" value="ECO:0007669"/>
    <property type="project" value="InterPro"/>
</dbReference>
<dbReference type="Gene3D" id="3.40.50.300">
    <property type="entry name" value="P-loop containing nucleotide triphosphate hydrolases"/>
    <property type="match status" value="2"/>
</dbReference>
<keyword evidence="7" id="KW-1185">Reference proteome</keyword>
<dbReference type="InterPro" id="IPR003593">
    <property type="entry name" value="AAA+_ATPase"/>
</dbReference>
<dbReference type="InterPro" id="IPR050107">
    <property type="entry name" value="ABC_carbohydrate_import_ATPase"/>
</dbReference>
<dbReference type="Proteomes" id="UP000231655">
    <property type="component" value="Unassembled WGS sequence"/>
</dbReference>
<proteinExistence type="predicted"/>
<reference evidence="5 6" key="1">
    <citation type="submission" date="2017-09" db="EMBL/GenBank/DDBJ databases">
        <authorList>
            <person name="Ehlers B."/>
            <person name="Leendertz F.H."/>
        </authorList>
    </citation>
    <scope>NUCLEOTIDE SEQUENCE [LARGE SCALE GENOMIC DNA]</scope>
    <source>
        <strain evidence="5 6">CGMCC 1.12662</strain>
    </source>
</reference>
<reference evidence="4 7" key="2">
    <citation type="journal article" date="2018" name="Int. J. Syst. Evol. Microbiol.">
        <title>Pseudooceanicola lipolyticus sp. nov., a marine alphaproteobacterium, reclassification of Oceanicola flagellatus as Pseudooceanicola flagellatus comb. nov. and emended description of the genus Pseudooceanicola.</title>
        <authorList>
            <person name="Huang M.-M."/>
            <person name="Guo L.-L."/>
            <person name="Wu Y.-H."/>
            <person name="Lai Q.-L."/>
            <person name="Shao Z.-Z."/>
            <person name="Wang C.-S."/>
            <person name="Wu M."/>
            <person name="Xu X.-W."/>
        </authorList>
    </citation>
    <scope>NUCLEOTIDE SEQUENCE [LARGE SCALE GENOMIC DNA]</scope>
    <source>
        <strain evidence="4 7">Ar-45</strain>
    </source>
</reference>
<dbReference type="PROSITE" id="PS50893">
    <property type="entry name" value="ABC_TRANSPORTER_2"/>
    <property type="match status" value="2"/>
</dbReference>
<feature type="domain" description="ABC transporter" evidence="3">
    <location>
        <begin position="253"/>
        <end position="497"/>
    </location>
</feature>
<evidence type="ECO:0000313" key="6">
    <source>
        <dbReference type="Proteomes" id="UP000231655"/>
    </source>
</evidence>
<gene>
    <name evidence="4" type="ORF">CVM39_04615</name>
    <name evidence="5" type="ORF">SAMN06297129_3585</name>
</gene>
<evidence type="ECO:0000259" key="3">
    <source>
        <dbReference type="PROSITE" id="PS50893"/>
    </source>
</evidence>
<evidence type="ECO:0000313" key="7">
    <source>
        <dbReference type="Proteomes" id="UP000231702"/>
    </source>
</evidence>
<sequence length="506" mass="53712">MTARLQLAGVSKAYPGVVANDDISLSVAGGEIHAILGENGAGKSTLMKIIYGVTTPDAGEIRYDGKLLEAHSPGQSRALGIEMVYQHFSLFETVSVAENVALCLEGRLDLPALRLRIRETAARYGLAVDPDRIVMDLSMGERQQLEILRCLMRDPRLLILDEPTSVLSPQAVEQLFTVLRRIAAEGCSIIYISHKLDEVRALCHAATVLRGGRVTGEVDPRQATSHELAVMMVGSDLPIPERPASTPSATPRLSLRGLSGRPLGLAGRRLQDISLDLFGGEVVGIAGISGNGQSELAACLSGEALCPAGQVLLGETPVGQMRPDARRRAGLAYVPEERLGRGAVPGQSLTANTVLTGYASGLVRHGMVRFAEARRRASAVIERFSVKADGPGALASSLSGGNLQKFILGRELALAPDVLVVAQPTWGVDVGAAAFIRQRLIDLSRDGAAVLVFSEELDELIEICDRIHVLSEGQLSEAVPREEATKDRLGALMTGGELGPVAEPAE</sequence>
<protein>
    <submittedName>
        <fullName evidence="4 5">ABC transporter ATP-binding protein</fullName>
    </submittedName>
</protein>
<name>A0A285JFT2_9RHOB</name>
<dbReference type="AlphaFoldDB" id="A0A285JFT2"/>
<dbReference type="CDD" id="cd03216">
    <property type="entry name" value="ABC_Carb_Monos_I"/>
    <property type="match status" value="1"/>
</dbReference>
<organism evidence="5 6">
    <name type="scientific">Pseudooceanicola antarcticus</name>
    <dbReference type="NCBI Taxonomy" id="1247613"/>
    <lineage>
        <taxon>Bacteria</taxon>
        <taxon>Pseudomonadati</taxon>
        <taxon>Pseudomonadota</taxon>
        <taxon>Alphaproteobacteria</taxon>
        <taxon>Rhodobacterales</taxon>
        <taxon>Paracoccaceae</taxon>
        <taxon>Pseudooceanicola</taxon>
    </lineage>
</organism>
<accession>A0A285JFT2</accession>
<evidence type="ECO:0000313" key="5">
    <source>
        <dbReference type="EMBL" id="SNY58657.1"/>
    </source>
</evidence>
<evidence type="ECO:0000256" key="1">
    <source>
        <dbReference type="ARBA" id="ARBA00022741"/>
    </source>
</evidence>
<feature type="domain" description="ABC transporter" evidence="3">
    <location>
        <begin position="5"/>
        <end position="236"/>
    </location>
</feature>
<dbReference type="CDD" id="cd03215">
    <property type="entry name" value="ABC_Carb_Monos_II"/>
    <property type="match status" value="1"/>
</dbReference>
<dbReference type="EMBL" id="PGTD01000011">
    <property type="protein sequence ID" value="PJE31077.1"/>
    <property type="molecule type" value="Genomic_DNA"/>
</dbReference>
<dbReference type="Pfam" id="PF00005">
    <property type="entry name" value="ABC_tran"/>
    <property type="match status" value="2"/>
</dbReference>
<dbReference type="EMBL" id="OBEA01000008">
    <property type="protein sequence ID" value="SNY58657.1"/>
    <property type="molecule type" value="Genomic_DNA"/>
</dbReference>
<dbReference type="InterPro" id="IPR027417">
    <property type="entry name" value="P-loop_NTPase"/>
</dbReference>
<dbReference type="PROSITE" id="PS00211">
    <property type="entry name" value="ABC_TRANSPORTER_1"/>
    <property type="match status" value="1"/>
</dbReference>
<dbReference type="PANTHER" id="PTHR43790">
    <property type="entry name" value="CARBOHYDRATE TRANSPORT ATP-BINDING PROTEIN MG119-RELATED"/>
    <property type="match status" value="1"/>
</dbReference>
<evidence type="ECO:0000313" key="4">
    <source>
        <dbReference type="EMBL" id="PJE31077.1"/>
    </source>
</evidence>
<keyword evidence="2 5" id="KW-0067">ATP-binding</keyword>
<evidence type="ECO:0000256" key="2">
    <source>
        <dbReference type="ARBA" id="ARBA00022840"/>
    </source>
</evidence>
<dbReference type="RefSeq" id="WP_097147277.1">
    <property type="nucleotide sequence ID" value="NZ_OBEA01000008.1"/>
</dbReference>
<dbReference type="PANTHER" id="PTHR43790:SF4">
    <property type="entry name" value="GUANOSINE IMPORT ATP-BINDING PROTEIN NUPO"/>
    <property type="match status" value="1"/>
</dbReference>
<dbReference type="InterPro" id="IPR017871">
    <property type="entry name" value="ABC_transporter-like_CS"/>
</dbReference>
<dbReference type="GO" id="GO:0005524">
    <property type="term" value="F:ATP binding"/>
    <property type="evidence" value="ECO:0007669"/>
    <property type="project" value="UniProtKB-KW"/>
</dbReference>
<dbReference type="Proteomes" id="UP000231702">
    <property type="component" value="Unassembled WGS sequence"/>
</dbReference>
<dbReference type="OrthoDB" id="9805029at2"/>
<dbReference type="SUPFAM" id="SSF52540">
    <property type="entry name" value="P-loop containing nucleoside triphosphate hydrolases"/>
    <property type="match status" value="2"/>
</dbReference>
<dbReference type="SMART" id="SM00382">
    <property type="entry name" value="AAA"/>
    <property type="match status" value="2"/>
</dbReference>
<dbReference type="InterPro" id="IPR003439">
    <property type="entry name" value="ABC_transporter-like_ATP-bd"/>
</dbReference>